<evidence type="ECO:0000313" key="1">
    <source>
        <dbReference type="EMBL" id="OJJ12540.1"/>
    </source>
</evidence>
<dbReference type="AlphaFoldDB" id="A0A1L9QFL7"/>
<organism evidence="1 2">
    <name type="scientific">Roseofilum reptotaenium AO1-A</name>
    <dbReference type="NCBI Taxonomy" id="1925591"/>
    <lineage>
        <taxon>Bacteria</taxon>
        <taxon>Bacillati</taxon>
        <taxon>Cyanobacteriota</taxon>
        <taxon>Cyanophyceae</taxon>
        <taxon>Desertifilales</taxon>
        <taxon>Desertifilaceae</taxon>
        <taxon>Roseofilum</taxon>
    </lineage>
</organism>
<dbReference type="Proteomes" id="UP000183940">
    <property type="component" value="Unassembled WGS sequence"/>
</dbReference>
<evidence type="ECO:0000313" key="2">
    <source>
        <dbReference type="Proteomes" id="UP000183940"/>
    </source>
</evidence>
<comment type="caution">
    <text evidence="1">The sequence shown here is derived from an EMBL/GenBank/DDBJ whole genome shotgun (WGS) entry which is preliminary data.</text>
</comment>
<keyword evidence="2" id="KW-1185">Reference proteome</keyword>
<dbReference type="STRING" id="1925591.BI308_25570"/>
<dbReference type="EMBL" id="MLAW01000092">
    <property type="protein sequence ID" value="OJJ12540.1"/>
    <property type="molecule type" value="Genomic_DNA"/>
</dbReference>
<proteinExistence type="predicted"/>
<reference evidence="1" key="1">
    <citation type="submission" date="2016-10" db="EMBL/GenBank/DDBJ databases">
        <title>CRISPR-Cas defence system in Roseofilum reptotaenium: evidence of a bacteriophage-cyanobacterium arms race in the coral black band disease.</title>
        <authorList>
            <person name="Buerger P."/>
            <person name="Wood-Charlson E.M."/>
            <person name="Weynberg K.D."/>
            <person name="Willis B."/>
            <person name="Van Oppen M.J."/>
        </authorList>
    </citation>
    <scope>NUCLEOTIDE SEQUENCE [LARGE SCALE GENOMIC DNA]</scope>
    <source>
        <strain evidence="1">AO1-A</strain>
    </source>
</reference>
<sequence>MSEKKIRRTISFFLQGGKDMSNGSNFSSEPQPVFEMNPFELEDGRKGFDYYQELGLRKSSYILLPVGRELTELFITYMLPSLPEATIPNDLEDYISDVERISKKRDWIWNQARKEVDVLSVQHELNFRGHEDEVGNFLADFWQPNSVGISSFYGTISMRGMVPFYRQNIAPMLPNEWGMDSTPALAVRSTNWGNIYGDDVVAVAGSYIEYVDVMPKRAVGVIA</sequence>
<name>A0A1L9QFL7_9CYAN</name>
<gene>
    <name evidence="1" type="ORF">BI308_25570</name>
</gene>
<accession>A0A1L9QFL7</accession>
<protein>
    <submittedName>
        <fullName evidence="1">Uncharacterized protein</fullName>
    </submittedName>
</protein>